<dbReference type="EMBL" id="CP022098">
    <property type="protein sequence ID" value="ATB37520.1"/>
    <property type="molecule type" value="Genomic_DNA"/>
</dbReference>
<evidence type="ECO:0000313" key="2">
    <source>
        <dbReference type="Proteomes" id="UP000217257"/>
    </source>
</evidence>
<accession>A0A250J1W7</accession>
<dbReference type="Proteomes" id="UP000217257">
    <property type="component" value="Chromosome"/>
</dbReference>
<sequence>MATLAEIKAYRPKDIEDSLDAMRSALDYFHRENDQRAIFLRAYYLITTAIWQAVHQRGRYDRRIFFDPKWVDKLAGKFSLLYFQSLSTQERGGERAWKTAHRLAASNETSVFQDMLLGINAHINYDLAYGVYLNLEEHDDGRDHLLLPRRKFDHDQVNNVLINTIPQVETVLTRDYGGELQLMGELVGDLDEVLGELGIKYYRERVWWSAISFLSAQSPEELQLVHDRLDWESAQLAESLACEGTVLQRSLRGLLNLFSKTTFGPITLEREDTAPEKKKPTQVFSPF</sequence>
<proteinExistence type="predicted"/>
<dbReference type="RefSeq" id="WP_095985831.1">
    <property type="nucleotide sequence ID" value="NZ_CP022098.1"/>
</dbReference>
<reference evidence="1 2" key="1">
    <citation type="submission" date="2017-06" db="EMBL/GenBank/DDBJ databases">
        <title>Sequencing and comparative analysis of myxobacterial genomes.</title>
        <authorList>
            <person name="Rupp O."/>
            <person name="Goesmann A."/>
            <person name="Sogaard-Andersen L."/>
        </authorList>
    </citation>
    <scope>NUCLEOTIDE SEQUENCE [LARGE SCALE GENOMIC DNA]</scope>
    <source>
        <strain evidence="1 2">DSM 52655</strain>
    </source>
</reference>
<evidence type="ECO:0000313" key="1">
    <source>
        <dbReference type="EMBL" id="ATB37520.1"/>
    </source>
</evidence>
<name>A0A250J1W7_9BACT</name>
<dbReference type="KEGG" id="cfus:CYFUS_002942"/>
<gene>
    <name evidence="1" type="ORF">CYFUS_002942</name>
</gene>
<dbReference type="Pfam" id="PF19458">
    <property type="entry name" value="DUF5995"/>
    <property type="match status" value="1"/>
</dbReference>
<dbReference type="AlphaFoldDB" id="A0A250J1W7"/>
<protein>
    <submittedName>
        <fullName evidence="1">Uncharacterized protein</fullName>
    </submittedName>
</protein>
<dbReference type="InterPro" id="IPR046037">
    <property type="entry name" value="DUF5995"/>
</dbReference>
<organism evidence="1 2">
    <name type="scientific">Cystobacter fuscus</name>
    <dbReference type="NCBI Taxonomy" id="43"/>
    <lineage>
        <taxon>Bacteria</taxon>
        <taxon>Pseudomonadati</taxon>
        <taxon>Myxococcota</taxon>
        <taxon>Myxococcia</taxon>
        <taxon>Myxococcales</taxon>
        <taxon>Cystobacterineae</taxon>
        <taxon>Archangiaceae</taxon>
        <taxon>Cystobacter</taxon>
    </lineage>
</organism>